<dbReference type="InterPro" id="IPR000571">
    <property type="entry name" value="Znf_CCCH"/>
</dbReference>
<feature type="compositionally biased region" description="Pro residues" evidence="2">
    <location>
        <begin position="571"/>
        <end position="580"/>
    </location>
</feature>
<reference evidence="4" key="1">
    <citation type="submission" date="2021-03" db="EMBL/GenBank/DDBJ databases">
        <title>Revisited historic fungal species revealed as producer of novel bioactive compounds through whole genome sequencing and comparative genomics.</title>
        <authorList>
            <person name="Vignolle G.A."/>
            <person name="Hochenegger N."/>
            <person name="Mach R.L."/>
            <person name="Mach-Aigner A.R."/>
            <person name="Javad Rahimi M."/>
            <person name="Salim K.A."/>
            <person name="Chan C.M."/>
            <person name="Lim L.B.L."/>
            <person name="Cai F."/>
            <person name="Druzhinina I.S."/>
            <person name="U'Ren J.M."/>
            <person name="Derntl C."/>
        </authorList>
    </citation>
    <scope>NUCLEOTIDE SEQUENCE</scope>
    <source>
        <strain evidence="4">TUCIM 5799</strain>
    </source>
</reference>
<feature type="compositionally biased region" description="Gly residues" evidence="2">
    <location>
        <begin position="550"/>
        <end position="559"/>
    </location>
</feature>
<dbReference type="Proteomes" id="UP000829685">
    <property type="component" value="Unassembled WGS sequence"/>
</dbReference>
<protein>
    <recommendedName>
        <fullName evidence="3">C3H1-type domain-containing protein</fullName>
    </recommendedName>
</protein>
<evidence type="ECO:0000256" key="1">
    <source>
        <dbReference type="PROSITE-ProRule" id="PRU00723"/>
    </source>
</evidence>
<comment type="caution">
    <text evidence="4">The sequence shown here is derived from an EMBL/GenBank/DDBJ whole genome shotgun (WGS) entry which is preliminary data.</text>
</comment>
<keyword evidence="1" id="KW-0479">Metal-binding</keyword>
<feature type="zinc finger region" description="C3H1-type" evidence="1">
    <location>
        <begin position="403"/>
        <end position="432"/>
    </location>
</feature>
<feature type="compositionally biased region" description="Low complexity" evidence="2">
    <location>
        <begin position="332"/>
        <end position="346"/>
    </location>
</feature>
<feature type="region of interest" description="Disordered" evidence="2">
    <location>
        <begin position="531"/>
        <end position="629"/>
    </location>
</feature>
<feature type="compositionally biased region" description="Polar residues" evidence="2">
    <location>
        <begin position="584"/>
        <end position="593"/>
    </location>
</feature>
<keyword evidence="1" id="KW-0862">Zinc</keyword>
<dbReference type="PROSITE" id="PS50103">
    <property type="entry name" value="ZF_C3H1"/>
    <property type="match status" value="1"/>
</dbReference>
<feature type="region of interest" description="Disordered" evidence="2">
    <location>
        <begin position="239"/>
        <end position="271"/>
    </location>
</feature>
<evidence type="ECO:0000313" key="5">
    <source>
        <dbReference type="Proteomes" id="UP000829685"/>
    </source>
</evidence>
<gene>
    <name evidence="4" type="ORF">JX265_002884</name>
</gene>
<proteinExistence type="predicted"/>
<feature type="compositionally biased region" description="Low complexity" evidence="2">
    <location>
        <begin position="374"/>
        <end position="384"/>
    </location>
</feature>
<name>A0A9P9WT82_9PEZI</name>
<dbReference type="EMBL" id="JAFIMR010000005">
    <property type="protein sequence ID" value="KAI1878707.1"/>
    <property type="molecule type" value="Genomic_DNA"/>
</dbReference>
<feature type="domain" description="C3H1-type" evidence="3">
    <location>
        <begin position="403"/>
        <end position="432"/>
    </location>
</feature>
<sequence length="629" mass="66580">MESTSSPVHTDPVAHSPSDVSYSSGASHTSTRTTSPATSSRRSSPLLDLHHLTTTHIEGANHTPLDTQPKMDRRAFQPVNARRDKLITEGGSENTPDHDGSQFQRPFQQAQALRSSGTIGVQATRSLTSNNWRTQSMAQAVNENLYNPFDSASRAPMGYGSRTPTSFPLGPPARMDNQQTGMIVANMATFSDIQLDNSYAYCFDRGNGQYTRLIPADMLPPLQTIPAVQQGCQGMIVLPQPRSFPANGRSSNTEPVDLRTPPATPTSPTDNIQVSILSHRGNSHAGADASPTYSSYSVLANPESYSSASFTPAQLYCPLDPVQTQGRQPHQSSISASTSANSPSLARQQSRIDNIVASTPATPTHHHQQHGHHPTSSAGSSHGGPQHHHHNHSHQQQQQQPQRRPKIYCDKWVHEGVCAFTQQGCKYKHEMPFDKATQNQLGLFHGLPAWWKKHQAELARQRDVPAAAGTQAGGCSTAGAGGSQGVSTSVNQIRAAGERSVGGLAGRGSLSSGGGSVATNTASTLAWRQRSQGLGNNGSDDRGRVSQLGSGTGVGGHGAGSLSASVWNPSPFGPIAPPPRAAGQASQSSTSPTRGIGSSLRIPTDNPYASLGDLDEDKSEEQGNGAQLA</sequence>
<feature type="compositionally biased region" description="Low complexity" evidence="2">
    <location>
        <begin position="466"/>
        <end position="478"/>
    </location>
</feature>
<dbReference type="GO" id="GO:0008270">
    <property type="term" value="F:zinc ion binding"/>
    <property type="evidence" value="ECO:0007669"/>
    <property type="project" value="UniProtKB-KW"/>
</dbReference>
<feature type="region of interest" description="Disordered" evidence="2">
    <location>
        <begin position="360"/>
        <end position="404"/>
    </location>
</feature>
<dbReference type="AlphaFoldDB" id="A0A9P9WT82"/>
<feature type="region of interest" description="Disordered" evidence="2">
    <location>
        <begin position="320"/>
        <end position="348"/>
    </location>
</feature>
<keyword evidence="1" id="KW-0863">Zinc-finger</keyword>
<organism evidence="4 5">
    <name type="scientific">Neoarthrinium moseri</name>
    <dbReference type="NCBI Taxonomy" id="1658444"/>
    <lineage>
        <taxon>Eukaryota</taxon>
        <taxon>Fungi</taxon>
        <taxon>Dikarya</taxon>
        <taxon>Ascomycota</taxon>
        <taxon>Pezizomycotina</taxon>
        <taxon>Sordariomycetes</taxon>
        <taxon>Xylariomycetidae</taxon>
        <taxon>Amphisphaeriales</taxon>
        <taxon>Apiosporaceae</taxon>
        <taxon>Neoarthrinium</taxon>
    </lineage>
</organism>
<feature type="compositionally biased region" description="Basic residues" evidence="2">
    <location>
        <begin position="364"/>
        <end position="373"/>
    </location>
</feature>
<feature type="compositionally biased region" description="Polar residues" evidence="2">
    <location>
        <begin position="322"/>
        <end position="331"/>
    </location>
</feature>
<feature type="region of interest" description="Disordered" evidence="2">
    <location>
        <begin position="463"/>
        <end position="486"/>
    </location>
</feature>
<feature type="compositionally biased region" description="Low complexity" evidence="2">
    <location>
        <begin position="26"/>
        <end position="45"/>
    </location>
</feature>
<feature type="region of interest" description="Disordered" evidence="2">
    <location>
        <begin position="1"/>
        <end position="45"/>
    </location>
</feature>
<keyword evidence="5" id="KW-1185">Reference proteome</keyword>
<evidence type="ECO:0000259" key="3">
    <source>
        <dbReference type="PROSITE" id="PS50103"/>
    </source>
</evidence>
<accession>A0A9P9WT82</accession>
<evidence type="ECO:0000256" key="2">
    <source>
        <dbReference type="SAM" id="MobiDB-lite"/>
    </source>
</evidence>
<evidence type="ECO:0000313" key="4">
    <source>
        <dbReference type="EMBL" id="KAI1878707.1"/>
    </source>
</evidence>